<feature type="transmembrane region" description="Helical" evidence="2">
    <location>
        <begin position="187"/>
        <end position="208"/>
    </location>
</feature>
<evidence type="ECO:0000256" key="1">
    <source>
        <dbReference type="SAM" id="MobiDB-lite"/>
    </source>
</evidence>
<sequence length="320" mass="34276">MLSPNDSKSHGDSHISAPPTSSSRSPQTITDAVEENTPPLSDSPRAPQLTTGYTPPPNFSAPAPDHRSPHGQQLSSYPQQYAPYQYDPSSLQSHGVPLPAPPPPGYSSNMDHGHNPYPIPVDAPIFNLASAAMNCSNSSAQPQPLTSNTVPKQPNPAYQHYDVKTHGMTPEYVTHVPVKSKRRCRKFMWMFLFACVVIGVGAGVGYHLSNKKSHDKNISGTTNNGNPPGSNPTNVPSSGTTSPSSSVGPIPSTTTPSEPTGTQRAEPVIDATPLPSTLPPAGKCPNFYCTDYDTKCRDKCEPDGEYRKCFDGCLDFAFVD</sequence>
<name>A0A1Y2GCB8_9FUNG</name>
<dbReference type="InParanoid" id="A0A1Y2GCB8"/>
<dbReference type="AlphaFoldDB" id="A0A1Y2GCB8"/>
<feature type="region of interest" description="Disordered" evidence="1">
    <location>
        <begin position="1"/>
        <end position="107"/>
    </location>
</feature>
<keyword evidence="2" id="KW-1133">Transmembrane helix</keyword>
<proteinExistence type="predicted"/>
<gene>
    <name evidence="3" type="ORF">BCR41DRAFT_424899</name>
</gene>
<protein>
    <submittedName>
        <fullName evidence="3">Uncharacterized protein</fullName>
    </submittedName>
</protein>
<evidence type="ECO:0000313" key="4">
    <source>
        <dbReference type="Proteomes" id="UP000193648"/>
    </source>
</evidence>
<feature type="compositionally biased region" description="Low complexity" evidence="1">
    <location>
        <begin position="219"/>
        <end position="262"/>
    </location>
</feature>
<comment type="caution">
    <text evidence="3">The sequence shown here is derived from an EMBL/GenBank/DDBJ whole genome shotgun (WGS) entry which is preliminary data.</text>
</comment>
<dbReference type="RefSeq" id="XP_021877757.1">
    <property type="nucleotide sequence ID" value="XM_022030503.1"/>
</dbReference>
<organism evidence="3 4">
    <name type="scientific">Lobosporangium transversale</name>
    <dbReference type="NCBI Taxonomy" id="64571"/>
    <lineage>
        <taxon>Eukaryota</taxon>
        <taxon>Fungi</taxon>
        <taxon>Fungi incertae sedis</taxon>
        <taxon>Mucoromycota</taxon>
        <taxon>Mortierellomycotina</taxon>
        <taxon>Mortierellomycetes</taxon>
        <taxon>Mortierellales</taxon>
        <taxon>Mortierellaceae</taxon>
        <taxon>Lobosporangium</taxon>
    </lineage>
</organism>
<evidence type="ECO:0000313" key="3">
    <source>
        <dbReference type="EMBL" id="ORZ06961.1"/>
    </source>
</evidence>
<dbReference type="GeneID" id="33572345"/>
<feature type="compositionally biased region" description="Polar residues" evidence="1">
    <location>
        <begin position="18"/>
        <end position="30"/>
    </location>
</feature>
<accession>A0A1Y2GCB8</accession>
<feature type="region of interest" description="Disordered" evidence="1">
    <location>
        <begin position="213"/>
        <end position="264"/>
    </location>
</feature>
<keyword evidence="4" id="KW-1185">Reference proteome</keyword>
<keyword evidence="2" id="KW-0472">Membrane</keyword>
<dbReference type="EMBL" id="MCFF01000043">
    <property type="protein sequence ID" value="ORZ06961.1"/>
    <property type="molecule type" value="Genomic_DNA"/>
</dbReference>
<feature type="compositionally biased region" description="Low complexity" evidence="1">
    <location>
        <begin position="72"/>
        <end position="90"/>
    </location>
</feature>
<evidence type="ECO:0000256" key="2">
    <source>
        <dbReference type="SAM" id="Phobius"/>
    </source>
</evidence>
<reference evidence="3 4" key="1">
    <citation type="submission" date="2016-07" db="EMBL/GenBank/DDBJ databases">
        <title>Pervasive Adenine N6-methylation of Active Genes in Fungi.</title>
        <authorList>
            <consortium name="DOE Joint Genome Institute"/>
            <person name="Mondo S.J."/>
            <person name="Dannebaum R.O."/>
            <person name="Kuo R.C."/>
            <person name="Labutti K."/>
            <person name="Haridas S."/>
            <person name="Kuo A."/>
            <person name="Salamov A."/>
            <person name="Ahrendt S.R."/>
            <person name="Lipzen A."/>
            <person name="Sullivan W."/>
            <person name="Andreopoulos W.B."/>
            <person name="Clum A."/>
            <person name="Lindquist E."/>
            <person name="Daum C."/>
            <person name="Ramamoorthy G.K."/>
            <person name="Gryganskyi A."/>
            <person name="Culley D."/>
            <person name="Magnuson J.K."/>
            <person name="James T.Y."/>
            <person name="O'Malley M.A."/>
            <person name="Stajich J.E."/>
            <person name="Spatafora J.W."/>
            <person name="Visel A."/>
            <person name="Grigoriev I.V."/>
        </authorList>
    </citation>
    <scope>NUCLEOTIDE SEQUENCE [LARGE SCALE GENOMIC DNA]</scope>
    <source>
        <strain evidence="3 4">NRRL 3116</strain>
    </source>
</reference>
<dbReference type="Proteomes" id="UP000193648">
    <property type="component" value="Unassembled WGS sequence"/>
</dbReference>
<keyword evidence="2" id="KW-0812">Transmembrane</keyword>